<feature type="compositionally biased region" description="Low complexity" evidence="1">
    <location>
        <begin position="16"/>
        <end position="29"/>
    </location>
</feature>
<accession>A0A6A6PG79</accession>
<proteinExistence type="predicted"/>
<dbReference type="EMBL" id="MU001643">
    <property type="protein sequence ID" value="KAF2478633.1"/>
    <property type="molecule type" value="Genomic_DNA"/>
</dbReference>
<dbReference type="Gene3D" id="1.10.3210.50">
    <property type="match status" value="1"/>
</dbReference>
<keyword evidence="4" id="KW-1185">Reference proteome</keyword>
<organism evidence="3 4">
    <name type="scientific">Neohortaea acidophila</name>
    <dbReference type="NCBI Taxonomy" id="245834"/>
    <lineage>
        <taxon>Eukaryota</taxon>
        <taxon>Fungi</taxon>
        <taxon>Dikarya</taxon>
        <taxon>Ascomycota</taxon>
        <taxon>Pezizomycotina</taxon>
        <taxon>Dothideomycetes</taxon>
        <taxon>Dothideomycetidae</taxon>
        <taxon>Mycosphaerellales</taxon>
        <taxon>Teratosphaeriaceae</taxon>
        <taxon>Neohortaea</taxon>
    </lineage>
</organism>
<evidence type="ECO:0000313" key="4">
    <source>
        <dbReference type="Proteomes" id="UP000799767"/>
    </source>
</evidence>
<dbReference type="SMART" id="SM00471">
    <property type="entry name" value="HDc"/>
    <property type="match status" value="1"/>
</dbReference>
<dbReference type="Pfam" id="PF01966">
    <property type="entry name" value="HD"/>
    <property type="match status" value="1"/>
</dbReference>
<evidence type="ECO:0000313" key="3">
    <source>
        <dbReference type="EMBL" id="KAF2478633.1"/>
    </source>
</evidence>
<dbReference type="PANTHER" id="PTHR33594">
    <property type="entry name" value="SUPERFAMILY HYDROLASE, PUTATIVE (AFU_ORTHOLOGUE AFUA_1G03035)-RELATED"/>
    <property type="match status" value="1"/>
</dbReference>
<dbReference type="PROSITE" id="PS51831">
    <property type="entry name" value="HD"/>
    <property type="match status" value="1"/>
</dbReference>
<dbReference type="PANTHER" id="PTHR33594:SF1">
    <property type="entry name" value="HD_PDEASE DOMAIN-CONTAINING PROTEIN"/>
    <property type="match status" value="1"/>
</dbReference>
<sequence length="240" mass="27089">MEALHLSNGSVHGGNPDSPSSPTTSSRTFESSELYKGVYDYVKQYMSRFDASHDFNHILRVEALANHILREEQRENPDKEFDNQTIVLAALLHDVGDAKYVQPGESAEHMIDQVLQKHGCPPALIAKVALIVEHVSYSKEVKRPQLVQAILNSHPELAIVQDADRLDAIGAVGIARTFAFTAAKISSERGLETSIDHFGEKLERLEGMMKTESGRRLARERTERLKVFRRWWEEEQVLIS</sequence>
<feature type="domain" description="HD" evidence="2">
    <location>
        <begin position="54"/>
        <end position="169"/>
    </location>
</feature>
<dbReference type="OrthoDB" id="16547at2759"/>
<name>A0A6A6PG79_9PEZI</name>
<dbReference type="SUPFAM" id="SSF109604">
    <property type="entry name" value="HD-domain/PDEase-like"/>
    <property type="match status" value="1"/>
</dbReference>
<dbReference type="Proteomes" id="UP000799767">
    <property type="component" value="Unassembled WGS sequence"/>
</dbReference>
<evidence type="ECO:0000256" key="1">
    <source>
        <dbReference type="SAM" id="MobiDB-lite"/>
    </source>
</evidence>
<dbReference type="InterPro" id="IPR006674">
    <property type="entry name" value="HD_domain"/>
</dbReference>
<dbReference type="CDD" id="cd00077">
    <property type="entry name" value="HDc"/>
    <property type="match status" value="1"/>
</dbReference>
<dbReference type="AlphaFoldDB" id="A0A6A6PG79"/>
<feature type="region of interest" description="Disordered" evidence="1">
    <location>
        <begin position="1"/>
        <end position="29"/>
    </location>
</feature>
<reference evidence="3" key="1">
    <citation type="journal article" date="2020" name="Stud. Mycol.">
        <title>101 Dothideomycetes genomes: a test case for predicting lifestyles and emergence of pathogens.</title>
        <authorList>
            <person name="Haridas S."/>
            <person name="Albert R."/>
            <person name="Binder M."/>
            <person name="Bloem J."/>
            <person name="Labutti K."/>
            <person name="Salamov A."/>
            <person name="Andreopoulos B."/>
            <person name="Baker S."/>
            <person name="Barry K."/>
            <person name="Bills G."/>
            <person name="Bluhm B."/>
            <person name="Cannon C."/>
            <person name="Castanera R."/>
            <person name="Culley D."/>
            <person name="Daum C."/>
            <person name="Ezra D."/>
            <person name="Gonzalez J."/>
            <person name="Henrissat B."/>
            <person name="Kuo A."/>
            <person name="Liang C."/>
            <person name="Lipzen A."/>
            <person name="Lutzoni F."/>
            <person name="Magnuson J."/>
            <person name="Mondo S."/>
            <person name="Nolan M."/>
            <person name="Ohm R."/>
            <person name="Pangilinan J."/>
            <person name="Park H.-J."/>
            <person name="Ramirez L."/>
            <person name="Alfaro M."/>
            <person name="Sun H."/>
            <person name="Tritt A."/>
            <person name="Yoshinaga Y."/>
            <person name="Zwiers L.-H."/>
            <person name="Turgeon B."/>
            <person name="Goodwin S."/>
            <person name="Spatafora J."/>
            <person name="Crous P."/>
            <person name="Grigoriev I."/>
        </authorList>
    </citation>
    <scope>NUCLEOTIDE SEQUENCE</scope>
    <source>
        <strain evidence="3">CBS 113389</strain>
    </source>
</reference>
<protein>
    <recommendedName>
        <fullName evidence="2">HD domain-containing protein</fullName>
    </recommendedName>
</protein>
<dbReference type="InterPro" id="IPR003607">
    <property type="entry name" value="HD/PDEase_dom"/>
</dbReference>
<dbReference type="RefSeq" id="XP_033585203.1">
    <property type="nucleotide sequence ID" value="XM_033731762.1"/>
</dbReference>
<evidence type="ECO:0000259" key="2">
    <source>
        <dbReference type="PROSITE" id="PS51831"/>
    </source>
</evidence>
<dbReference type="GeneID" id="54472764"/>
<gene>
    <name evidence="3" type="ORF">BDY17DRAFT_258301</name>
</gene>